<dbReference type="STRING" id="1519643.SAMN06295933_2465"/>
<dbReference type="InterPro" id="IPR038614">
    <property type="entry name" value="GK_N_sf"/>
</dbReference>
<dbReference type="PANTHER" id="PTHR12227:SF0">
    <property type="entry name" value="GLYCERATE KINASE"/>
    <property type="match status" value="1"/>
</dbReference>
<keyword evidence="3" id="KW-0670">Pyruvate</keyword>
<dbReference type="InterPro" id="IPR037035">
    <property type="entry name" value="GK-like_C_sf"/>
</dbReference>
<evidence type="ECO:0000313" key="3">
    <source>
        <dbReference type="EMBL" id="SMF25336.1"/>
    </source>
</evidence>
<dbReference type="Pfam" id="PF05161">
    <property type="entry name" value="MOFRL"/>
    <property type="match status" value="1"/>
</dbReference>
<dbReference type="SUPFAM" id="SSF82544">
    <property type="entry name" value="GckA/TtuD-like"/>
    <property type="match status" value="1"/>
</dbReference>
<feature type="domain" description="MOFRL" evidence="1">
    <location>
        <begin position="342"/>
        <end position="451"/>
    </location>
</feature>
<protein>
    <submittedName>
        <fullName evidence="3">Hydroxypyruvate reductase</fullName>
    </submittedName>
</protein>
<dbReference type="InterPro" id="IPR007835">
    <property type="entry name" value="MOFRL"/>
</dbReference>
<evidence type="ECO:0000259" key="1">
    <source>
        <dbReference type="Pfam" id="PF05161"/>
    </source>
</evidence>
<dbReference type="InterPro" id="IPR025286">
    <property type="entry name" value="MOFRL_assoc_dom"/>
</dbReference>
<dbReference type="PANTHER" id="PTHR12227">
    <property type="entry name" value="GLYCERATE KINASE"/>
    <property type="match status" value="1"/>
</dbReference>
<proteinExistence type="predicted"/>
<dbReference type="AlphaFoldDB" id="A0A1X7E1C4"/>
<dbReference type="Proteomes" id="UP000192906">
    <property type="component" value="Unassembled WGS sequence"/>
</dbReference>
<gene>
    <name evidence="3" type="ORF">SAMN06295933_2465</name>
</gene>
<dbReference type="Pfam" id="PF13660">
    <property type="entry name" value="DUF4147"/>
    <property type="match status" value="1"/>
</dbReference>
<organism evidence="3 4">
    <name type="scientific">Desulfovibrio gilichinskyi</name>
    <dbReference type="NCBI Taxonomy" id="1519643"/>
    <lineage>
        <taxon>Bacteria</taxon>
        <taxon>Pseudomonadati</taxon>
        <taxon>Thermodesulfobacteriota</taxon>
        <taxon>Desulfovibrionia</taxon>
        <taxon>Desulfovibrionales</taxon>
        <taxon>Desulfovibrionaceae</taxon>
        <taxon>Desulfovibrio</taxon>
    </lineage>
</organism>
<dbReference type="EMBL" id="FWZU01000004">
    <property type="protein sequence ID" value="SMF25336.1"/>
    <property type="molecule type" value="Genomic_DNA"/>
</dbReference>
<dbReference type="InterPro" id="IPR039760">
    <property type="entry name" value="MOFRL_protein"/>
</dbReference>
<dbReference type="GO" id="GO:0005737">
    <property type="term" value="C:cytoplasm"/>
    <property type="evidence" value="ECO:0007669"/>
    <property type="project" value="TreeGrafter"/>
</dbReference>
<dbReference type="GO" id="GO:0008887">
    <property type="term" value="F:glycerate kinase activity"/>
    <property type="evidence" value="ECO:0007669"/>
    <property type="project" value="InterPro"/>
</dbReference>
<reference evidence="4" key="1">
    <citation type="submission" date="2017-04" db="EMBL/GenBank/DDBJ databases">
        <authorList>
            <person name="Varghese N."/>
            <person name="Submissions S."/>
        </authorList>
    </citation>
    <scope>NUCLEOTIDE SEQUENCE [LARGE SCALE GENOMIC DNA]</scope>
    <source>
        <strain evidence="4">K3S</strain>
    </source>
</reference>
<evidence type="ECO:0000259" key="2">
    <source>
        <dbReference type="Pfam" id="PF13660"/>
    </source>
</evidence>
<evidence type="ECO:0000313" key="4">
    <source>
        <dbReference type="Proteomes" id="UP000192906"/>
    </source>
</evidence>
<sequence length="458" mass="49631">MLMTKEQEHLAQIFSKALDQVDPYKIITNRLTLSNEVLTVTMDEGNISVNLKDFERILVIGAGKATAKMARAIEDILGDRIESGIISVKYGHTENLKYIKTIEAAHPVPDENGVKAAHMIESLACSATDKTLVINLISGGGSALLPSPMNAEVEGEKITVTLEDKQNVTKALLACGADISEINCIRKHLSNLKGGRLLRCLRPARSLNFILSDVVGDNLDTIASGMTSFDHSTYCDAISIIDHYKLRGKIPPNALKALELGNHGKLIETLKKDEFNAERAENILIGTNRIALLGARDKAIELGYNVQILTSRLDGEAANAADMFWAIAQDERQWELLEKKPACIIAGGETVVTIKGNGKGGRNQEMALSFLMRLGQDKLEGKDIHFLAASTDGNDGPTDAAGGFADGAILNKSRQMGLSIADYLKDNDSYHFLDKVGALHKTGPTNTNVCDVQILIVK</sequence>
<keyword evidence="4" id="KW-1185">Reference proteome</keyword>
<dbReference type="RefSeq" id="WP_245805545.1">
    <property type="nucleotide sequence ID" value="NZ_FWZU01000004.1"/>
</dbReference>
<accession>A0A1X7E1C4</accession>
<name>A0A1X7E1C4_9BACT</name>
<feature type="domain" description="MOFRL-associated" evidence="2">
    <location>
        <begin position="10"/>
        <end position="259"/>
    </location>
</feature>
<dbReference type="Gene3D" id="3.40.50.10180">
    <property type="entry name" value="Glycerate kinase, MOFRL-like N-terminal domain"/>
    <property type="match status" value="1"/>
</dbReference>
<dbReference type="Gene3D" id="3.40.1480.10">
    <property type="entry name" value="MOFRL domain"/>
    <property type="match status" value="1"/>
</dbReference>